<dbReference type="Proteomes" id="UP001140949">
    <property type="component" value="Unassembled WGS sequence"/>
</dbReference>
<evidence type="ECO:0000313" key="4">
    <source>
        <dbReference type="EMBL" id="KAJ6849326.1"/>
    </source>
</evidence>
<feature type="transmembrane region" description="Helical" evidence="2">
    <location>
        <begin position="247"/>
        <end position="268"/>
    </location>
</feature>
<dbReference type="InterPro" id="IPR018253">
    <property type="entry name" value="DnaJ_domain_CS"/>
</dbReference>
<keyword evidence="2" id="KW-1133">Transmembrane helix</keyword>
<feature type="transmembrane region" description="Helical" evidence="2">
    <location>
        <begin position="209"/>
        <end position="235"/>
    </location>
</feature>
<evidence type="ECO:0000256" key="2">
    <source>
        <dbReference type="SAM" id="Phobius"/>
    </source>
</evidence>
<dbReference type="PROSITE" id="PS50076">
    <property type="entry name" value="DNAJ_2"/>
    <property type="match status" value="1"/>
</dbReference>
<feature type="compositionally biased region" description="Low complexity" evidence="1">
    <location>
        <begin position="9"/>
        <end position="21"/>
    </location>
</feature>
<reference evidence="4" key="1">
    <citation type="journal article" date="2023" name="GigaByte">
        <title>Genome assembly of the bearded iris, Iris pallida Lam.</title>
        <authorList>
            <person name="Bruccoleri R.E."/>
            <person name="Oakeley E.J."/>
            <person name="Faust A.M.E."/>
            <person name="Altorfer M."/>
            <person name="Dessus-Babus S."/>
            <person name="Burckhardt D."/>
            <person name="Oertli M."/>
            <person name="Naumann U."/>
            <person name="Petersen F."/>
            <person name="Wong J."/>
        </authorList>
    </citation>
    <scope>NUCLEOTIDE SEQUENCE</scope>
    <source>
        <strain evidence="4">GSM-AAB239-AS_SAM_17_03QT</strain>
    </source>
</reference>
<feature type="region of interest" description="Disordered" evidence="1">
    <location>
        <begin position="8"/>
        <end position="28"/>
    </location>
</feature>
<evidence type="ECO:0000256" key="1">
    <source>
        <dbReference type="SAM" id="MobiDB-lite"/>
    </source>
</evidence>
<dbReference type="PRINTS" id="PR00625">
    <property type="entry name" value="JDOMAIN"/>
</dbReference>
<keyword evidence="5" id="KW-1185">Reference proteome</keyword>
<dbReference type="GO" id="GO:0042026">
    <property type="term" value="P:protein refolding"/>
    <property type="evidence" value="ECO:0007669"/>
    <property type="project" value="TreeGrafter"/>
</dbReference>
<name>A0AAX6I7T4_IRIPA</name>
<keyword evidence="2" id="KW-0812">Transmembrane</keyword>
<accession>A0AAX6I7T4</accession>
<keyword evidence="2" id="KW-0472">Membrane</keyword>
<organism evidence="4 5">
    <name type="scientific">Iris pallida</name>
    <name type="common">Sweet iris</name>
    <dbReference type="NCBI Taxonomy" id="29817"/>
    <lineage>
        <taxon>Eukaryota</taxon>
        <taxon>Viridiplantae</taxon>
        <taxon>Streptophyta</taxon>
        <taxon>Embryophyta</taxon>
        <taxon>Tracheophyta</taxon>
        <taxon>Spermatophyta</taxon>
        <taxon>Magnoliopsida</taxon>
        <taxon>Liliopsida</taxon>
        <taxon>Asparagales</taxon>
        <taxon>Iridaceae</taxon>
        <taxon>Iridoideae</taxon>
        <taxon>Irideae</taxon>
        <taxon>Iris</taxon>
    </lineage>
</organism>
<protein>
    <recommendedName>
        <fullName evidence="3">J domain-containing protein</fullName>
    </recommendedName>
</protein>
<dbReference type="GO" id="GO:0051082">
    <property type="term" value="F:unfolded protein binding"/>
    <property type="evidence" value="ECO:0007669"/>
    <property type="project" value="TreeGrafter"/>
</dbReference>
<dbReference type="AlphaFoldDB" id="A0AAX6I7T4"/>
<dbReference type="GO" id="GO:0005783">
    <property type="term" value="C:endoplasmic reticulum"/>
    <property type="evidence" value="ECO:0007669"/>
    <property type="project" value="UniProtKB-ARBA"/>
</dbReference>
<dbReference type="PANTHER" id="PTHR43096:SF58">
    <property type="entry name" value="CHAPERONE DNAJ-DOMAIN SUPERFAMILY PROTEIN"/>
    <property type="match status" value="1"/>
</dbReference>
<dbReference type="Gene3D" id="1.10.287.110">
    <property type="entry name" value="DnaJ domain"/>
    <property type="match status" value="1"/>
</dbReference>
<gene>
    <name evidence="4" type="ORF">M6B38_270055</name>
</gene>
<proteinExistence type="predicted"/>
<dbReference type="PROSITE" id="PS00636">
    <property type="entry name" value="DNAJ_1"/>
    <property type="match status" value="1"/>
</dbReference>
<dbReference type="InterPro" id="IPR001623">
    <property type="entry name" value="DnaJ_domain"/>
</dbReference>
<dbReference type="InterPro" id="IPR036869">
    <property type="entry name" value="J_dom_sf"/>
</dbReference>
<dbReference type="SMART" id="SM00271">
    <property type="entry name" value="DnaJ"/>
    <property type="match status" value="1"/>
</dbReference>
<dbReference type="PANTHER" id="PTHR43096">
    <property type="entry name" value="DNAJ HOMOLOG 1, MITOCHONDRIAL-RELATED"/>
    <property type="match status" value="1"/>
</dbReference>
<dbReference type="EMBL" id="JANAVB010003599">
    <property type="protein sequence ID" value="KAJ6849326.1"/>
    <property type="molecule type" value="Genomic_DNA"/>
</dbReference>
<feature type="transmembrane region" description="Helical" evidence="2">
    <location>
        <begin position="280"/>
        <end position="306"/>
    </location>
</feature>
<reference evidence="4" key="2">
    <citation type="submission" date="2023-04" db="EMBL/GenBank/DDBJ databases">
        <authorList>
            <person name="Bruccoleri R.E."/>
            <person name="Oakeley E.J."/>
            <person name="Faust A.-M."/>
            <person name="Dessus-Babus S."/>
            <person name="Altorfer M."/>
            <person name="Burckhardt D."/>
            <person name="Oertli M."/>
            <person name="Naumann U."/>
            <person name="Petersen F."/>
            <person name="Wong J."/>
        </authorList>
    </citation>
    <scope>NUCLEOTIDE SEQUENCE</scope>
    <source>
        <strain evidence="4">GSM-AAB239-AS_SAM_17_03QT</strain>
        <tissue evidence="4">Leaf</tissue>
    </source>
</reference>
<dbReference type="Pfam" id="PF00226">
    <property type="entry name" value="DnaJ"/>
    <property type="match status" value="1"/>
</dbReference>
<dbReference type="SUPFAM" id="SSF46565">
    <property type="entry name" value="Chaperone J-domain"/>
    <property type="match status" value="1"/>
</dbReference>
<sequence length="320" mass="34969">MQSLHLLCRSSASSSSSSSSGAAGGGRSGAAGIFPHSRALASLVGTWAHFDRRVRRPAGRSAPAASAAGSVCRAGGERRRDHYAVLGVSRSATAVEVKRAYRLLARKYHPDVSRDSQDGEVFKSIRMAYEVLSDEVARARYDTMLKFPEARSNSQRRRSTYYSEYARWADLRKQMQADQDEDTSWYHHQDSYGATAAHARGSFGEVLRFAFFALLFMRMVGHRASLALCGAAVLLDQQLDFGYKMGYVVAWISGGPAGVLLALCIYFASWLCGKKSSGLVALAVVAAWVARLVPIPQGALLALLYMSMKLQVDSEYSRDS</sequence>
<feature type="domain" description="J" evidence="3">
    <location>
        <begin position="81"/>
        <end position="145"/>
    </location>
</feature>
<comment type="caution">
    <text evidence="4">The sequence shown here is derived from an EMBL/GenBank/DDBJ whole genome shotgun (WGS) entry which is preliminary data.</text>
</comment>
<evidence type="ECO:0000313" key="5">
    <source>
        <dbReference type="Proteomes" id="UP001140949"/>
    </source>
</evidence>
<dbReference type="CDD" id="cd06257">
    <property type="entry name" value="DnaJ"/>
    <property type="match status" value="1"/>
</dbReference>
<evidence type="ECO:0000259" key="3">
    <source>
        <dbReference type="PROSITE" id="PS50076"/>
    </source>
</evidence>